<dbReference type="EMBL" id="FXUG01000003">
    <property type="protein sequence ID" value="SMP51159.1"/>
    <property type="molecule type" value="Genomic_DNA"/>
</dbReference>
<gene>
    <name evidence="3" type="ORF">SAMN06265222_103233</name>
</gene>
<dbReference type="PROSITE" id="PS51257">
    <property type="entry name" value="PROKAR_LIPOPROTEIN"/>
    <property type="match status" value="1"/>
</dbReference>
<evidence type="ECO:0000256" key="1">
    <source>
        <dbReference type="SAM" id="MobiDB-lite"/>
    </source>
</evidence>
<keyword evidence="2" id="KW-0732">Signal</keyword>
<feature type="chain" id="PRO_5045305793" evidence="2">
    <location>
        <begin position="24"/>
        <end position="319"/>
    </location>
</feature>
<comment type="caution">
    <text evidence="3">The sequence shown here is derived from an EMBL/GenBank/DDBJ whole genome shotgun (WGS) entry which is preliminary data.</text>
</comment>
<feature type="signal peptide" evidence="2">
    <location>
        <begin position="1"/>
        <end position="23"/>
    </location>
</feature>
<accession>A0ABY1PWC1</accession>
<evidence type="ECO:0000256" key="2">
    <source>
        <dbReference type="SAM" id="SignalP"/>
    </source>
</evidence>
<dbReference type="RefSeq" id="WP_283432027.1">
    <property type="nucleotide sequence ID" value="NZ_FXUG01000003.1"/>
</dbReference>
<protein>
    <submittedName>
        <fullName evidence="3">Uncharacterized protein</fullName>
    </submittedName>
</protein>
<evidence type="ECO:0000313" key="3">
    <source>
        <dbReference type="EMBL" id="SMP51159.1"/>
    </source>
</evidence>
<organism evidence="3 4">
    <name type="scientific">Neorhodopirellula lusitana</name>
    <dbReference type="NCBI Taxonomy" id="445327"/>
    <lineage>
        <taxon>Bacteria</taxon>
        <taxon>Pseudomonadati</taxon>
        <taxon>Planctomycetota</taxon>
        <taxon>Planctomycetia</taxon>
        <taxon>Pirellulales</taxon>
        <taxon>Pirellulaceae</taxon>
        <taxon>Neorhodopirellula</taxon>
    </lineage>
</organism>
<proteinExistence type="predicted"/>
<name>A0ABY1PWC1_9BACT</name>
<reference evidence="3 4" key="1">
    <citation type="submission" date="2017-05" db="EMBL/GenBank/DDBJ databases">
        <authorList>
            <person name="Varghese N."/>
            <person name="Submissions S."/>
        </authorList>
    </citation>
    <scope>NUCLEOTIDE SEQUENCE [LARGE SCALE GENOMIC DNA]</scope>
    <source>
        <strain evidence="3 4">DSM 25457</strain>
    </source>
</reference>
<feature type="compositionally biased region" description="Low complexity" evidence="1">
    <location>
        <begin position="197"/>
        <end position="206"/>
    </location>
</feature>
<evidence type="ECO:0000313" key="4">
    <source>
        <dbReference type="Proteomes" id="UP001158067"/>
    </source>
</evidence>
<sequence length="319" mass="33593">MRKSMTIFLATIALACSTSLLKASDDLFSEIAMESVFASSSASTKAKVADEPSDASPSESVGRVTSINTLFSIATRIDADAKQQSGSVQMNARQDGWRFPTEINVDIENDQLVFQLGLVTLDVKAAASSQTNKILLKLLSSGSPQKRAFFSFTPATNQLVIRGTLSNRNVTTARLSERLAELASLAAAHSDSWSQLKPGSSKKPATSPAPAPTAKPPAQSTAGFDISLIGTWSATPTSGEAYAIAFTAGSAGNTTGTFRLVHLKAGKSTTSVGNFQLNSQQLTLSSTGSSPLKSEIQATDADQFTMQIGTASVLFRRQK</sequence>
<dbReference type="Proteomes" id="UP001158067">
    <property type="component" value="Unassembled WGS sequence"/>
</dbReference>
<feature type="region of interest" description="Disordered" evidence="1">
    <location>
        <begin position="193"/>
        <end position="220"/>
    </location>
</feature>
<keyword evidence="4" id="KW-1185">Reference proteome</keyword>